<dbReference type="Pfam" id="PF13649">
    <property type="entry name" value="Methyltransf_25"/>
    <property type="match status" value="1"/>
</dbReference>
<dbReference type="EMBL" id="CAJVPK010000010">
    <property type="protein sequence ID" value="CAG8433039.1"/>
    <property type="molecule type" value="Genomic_DNA"/>
</dbReference>
<feature type="domain" description="Methyltransferase" evidence="1">
    <location>
        <begin position="86"/>
        <end position="177"/>
    </location>
</feature>
<evidence type="ECO:0000313" key="3">
    <source>
        <dbReference type="Proteomes" id="UP000789706"/>
    </source>
</evidence>
<dbReference type="Gene3D" id="3.40.50.150">
    <property type="entry name" value="Vaccinia Virus protein VP39"/>
    <property type="match status" value="1"/>
</dbReference>
<organism evidence="2 3">
    <name type="scientific">Diversispora eburnea</name>
    <dbReference type="NCBI Taxonomy" id="1213867"/>
    <lineage>
        <taxon>Eukaryota</taxon>
        <taxon>Fungi</taxon>
        <taxon>Fungi incertae sedis</taxon>
        <taxon>Mucoromycota</taxon>
        <taxon>Glomeromycotina</taxon>
        <taxon>Glomeromycetes</taxon>
        <taxon>Diversisporales</taxon>
        <taxon>Diversisporaceae</taxon>
        <taxon>Diversispora</taxon>
    </lineage>
</organism>
<dbReference type="OrthoDB" id="2013972at2759"/>
<name>A0A9N8V0L7_9GLOM</name>
<reference evidence="2" key="1">
    <citation type="submission" date="2021-06" db="EMBL/GenBank/DDBJ databases">
        <authorList>
            <person name="Kallberg Y."/>
            <person name="Tangrot J."/>
            <person name="Rosling A."/>
        </authorList>
    </citation>
    <scope>NUCLEOTIDE SEQUENCE</scope>
    <source>
        <strain evidence="2">AZ414A</strain>
    </source>
</reference>
<dbReference type="InterPro" id="IPR029063">
    <property type="entry name" value="SAM-dependent_MTases_sf"/>
</dbReference>
<dbReference type="CDD" id="cd02440">
    <property type="entry name" value="AdoMet_MTases"/>
    <property type="match status" value="1"/>
</dbReference>
<dbReference type="SUPFAM" id="SSF53335">
    <property type="entry name" value="S-adenosyl-L-methionine-dependent methyltransferases"/>
    <property type="match status" value="1"/>
</dbReference>
<protein>
    <submittedName>
        <fullName evidence="2">8586_t:CDS:1</fullName>
    </submittedName>
</protein>
<gene>
    <name evidence="2" type="ORF">DEBURN_LOCUS314</name>
</gene>
<dbReference type="PANTHER" id="PTHR43591">
    <property type="entry name" value="METHYLTRANSFERASE"/>
    <property type="match status" value="1"/>
</dbReference>
<dbReference type="AlphaFoldDB" id="A0A9N8V0L7"/>
<keyword evidence="3" id="KW-1185">Reference proteome</keyword>
<sequence>MGCISSKKLDDDNGSRKVEIRIINVDEAHKAIPDNNSDISEKYPMTSIKYYGNDRFKLHHNLYRYIWQSNFSSPVEERLSLPDVKVLDVGCGPGTWILELAKEYPNASFTGIDHRTLFKAEPPSNVTIEYNDLLTTLPFNDNSFDFVFMRFLAYEITEERFEKNVIPELVRVLKPNGYLEIMDIDVHGGNEGPVAQQLTSAGINSNITQKIKKFMNSTNIVDVQSLEQFHPIGSWDYSWDKEIGEAALKDWELRLNNLKINIEQILGINEEEFRDLIKSFEAEVDIFQTYWISRRIFGKKKIDEK</sequence>
<proteinExistence type="predicted"/>
<evidence type="ECO:0000313" key="2">
    <source>
        <dbReference type="EMBL" id="CAG8433039.1"/>
    </source>
</evidence>
<evidence type="ECO:0000259" key="1">
    <source>
        <dbReference type="Pfam" id="PF13649"/>
    </source>
</evidence>
<dbReference type="InterPro" id="IPR041698">
    <property type="entry name" value="Methyltransf_25"/>
</dbReference>
<comment type="caution">
    <text evidence="2">The sequence shown here is derived from an EMBL/GenBank/DDBJ whole genome shotgun (WGS) entry which is preliminary data.</text>
</comment>
<accession>A0A9N8V0L7</accession>
<dbReference type="Proteomes" id="UP000789706">
    <property type="component" value="Unassembled WGS sequence"/>
</dbReference>